<dbReference type="GO" id="GO:0000724">
    <property type="term" value="P:double-strand break repair via homologous recombination"/>
    <property type="evidence" value="ECO:0007669"/>
    <property type="project" value="TreeGrafter"/>
</dbReference>
<dbReference type="InParanoid" id="A0A0H2SHD4"/>
<feature type="compositionally biased region" description="Low complexity" evidence="6">
    <location>
        <begin position="1704"/>
        <end position="1724"/>
    </location>
</feature>
<comment type="similarity">
    <text evidence="1">Belongs to the helicase family. RecQ subfamily.</text>
</comment>
<dbReference type="Gene3D" id="3.40.50.300">
    <property type="entry name" value="P-loop containing nucleotide triphosphate hydrolases"/>
    <property type="match status" value="2"/>
</dbReference>
<feature type="compositionally biased region" description="Basic residues" evidence="6">
    <location>
        <begin position="102"/>
        <end position="118"/>
    </location>
</feature>
<keyword evidence="2" id="KW-0547">Nucleotide-binding</keyword>
<sequence>MTSRSNGDDPEAVPVDPIASTRPPKTAPAKTRPTIAPAVRTMSPCIAFPTDPLRRPHCVVPPHSLSGTTHCLPLPLRARPRAPHRVSSPLRFRLRGAGTPRARARPHCFGAARRRRAAPRPWSSPTRNARGNGVRDEPLKTYSWNSFLVRFAHFPSPTLPIPPGCQLFIANSKMKNAKGKRMTCPAEGCNANFHLDGDLDVHLTTKHHGLNLLRCTKGACTESFSTMALRQAHCQVEHDPVCHAVVQGKRATVVRDERDVFICPIVDCPFETNKSGELTAHVSDAHHTGAISFRPGNRVTRAVKGGMDVSDVRSALGAPASLPPPAVGDASADGTAMDVDDPVAEREDEGLVTSPPSSHTSATSPPSTDVIVKDADLSVIDLVVHTGFKIAICKECKVGVCADDLQVHAKSHSNKTLPFPKVQAAIERYGLLNGPAVELPPFFEAPISVLQTPVNGYYCTLCYGRADKKNYACSDTSTRNRHMTKHHPDLKGRGSEFFNTCQVQFLFLFKAYKAYFAVDLSKVPPLSPISPADRLREHLNAIRPNEGERVFLPPVDERVMSQFLHETKWPHCIVGANTDELVTLVRIPEPTEDLHNVCQAVAGYFKFVAENITDTLSTFNLRSIAAKDGNLTSRKFSNPEQADTLAKNIEEGVKLVLFVTRKRMGHCASYPVPFSREQMVAIDSLILACRESAITMEHIHNVLFALVSNEILDSSDMLFSHVVERFLISFARKTTGKGWIRLPELSSMLARLQWCVRTCVLFDGHLHSSEYENGRNGAFHDRFKFIRTNSPYAFNTICEVKATLSRCINGAPKMPNTIISPDREVIAVGGNPISVSALQNGISGMIDDLAKELHEKVCCGHSFLALDKTINDSFDSKNTNVYVHDNLRTDKVGYSFFEDERNPFAQYRDLLFEKVMDREVNTFTGDNPLYTEDPDGTLHFDQSEIRKWFARVDDFMKNLCGVIALTCGGPFRTPELALTTLNVNEDGYRTLCFICEHIVFLLHYVKSRGIKGVDDLIPKAVCQRVSKILIKYLTIVLPVIQAFVEERFGQGCHAIRKLYDEYLFVAGGKRYEREEVTASILQVTKNHCGASISVSELRHIVKAILLYYIGEDTDSVELVSPDPEEDAPGPVVDPVAKVFGHSADTAAREYAILDESAPTTRLPYFNRCLEVAYSMHKFYGEGIPDIKGGKDGQVVCIPSEKRTLDAVVSGVVAGLKANFEEFALAHLLPAMERVTIDSSTRIASGLALRSSNALHPTQLVPAENVYGLQLHPRFLKALRKLLNDENASFRTREQIVMVDMISRARHHGLVVMPTGSGKSVGIFIHALLETKGITVVVVPFVPLLLDFEARAAAMPHITWARFPGPVDVNNTRVVFIQLELATTDNVLAWLEHVSNCGLLRRIILDEGHVVLTDAHYRSVLKRLCVLTTINVPITLLSATVSIASQDELVACVGLPPSSVHVVRSPCTARLNIRYEVVRVEPGGVMDAIVACIEDEFPLAPTDRGVIWFSRIADGNAFSERTGIPFVNAGPDCKRKEILDAWKDGEWLAGTSCMGQGIDKPNIRVSLHHCSPFNLTQLAQETGRAGRDGAPSVARLIWDKPNTKPPTSPEDHAGVEALREALTNPPPCWRIPLSLKFDGVGRDCFSTPSATLCSRCDDRMATDTPLEDRFDELAPNSNVFLEHDEQDDDGEATGEVDTSDSWDVPATSQSSASDPSPASGNSDSDVFLVPQSNINRTKDLAAMPPPPIFRVRSQLENVTEEFPTSHANTARLLGQGTPSHRREKYFRSIQPVLAAFAPSVEDTYASKSYQTPQQYSNTSNARHSAPSSTTAPSFPRPPTTITASRGTTSTADASSTRRTSAFPVAARQESVAGSSRAGTLPANTNQVATPGSSNSRPSSTRRAVTPGSATSASFPTSSLEFYSSKPTNSASSSSRAPSVKENSMMQKEVVDKQNAVMRKVVEVANTIREITLERGCCSVCYVLDIMQEGGHKEGERVHHKLPAGCRLRIGGRLLTNDSSEYATAFKNEVIKFKVHDHKRCWKCFLPEVHIQDHLIDRVRDEHRLDDIVKPFLYGAYMLPIFRDGIFCAIDKTFVSVEKLEDYSRWLSRQRTGGLVINAYEVLYQFGVAYELIEELPEYPAV</sequence>
<feature type="region of interest" description="Disordered" evidence="6">
    <location>
        <begin position="315"/>
        <end position="368"/>
    </location>
</feature>
<feature type="region of interest" description="Disordered" evidence="6">
    <location>
        <begin position="1681"/>
        <end position="1726"/>
    </location>
</feature>
<dbReference type="Pfam" id="PF00270">
    <property type="entry name" value="DEAD"/>
    <property type="match status" value="1"/>
</dbReference>
<accession>A0A0H2SHD4</accession>
<evidence type="ECO:0000313" key="9">
    <source>
        <dbReference type="EMBL" id="KLO16461.1"/>
    </source>
</evidence>
<dbReference type="SMART" id="SM00487">
    <property type="entry name" value="DEXDc"/>
    <property type="match status" value="1"/>
</dbReference>
<keyword evidence="3" id="KW-0067">ATP-binding</keyword>
<feature type="compositionally biased region" description="Acidic residues" evidence="6">
    <location>
        <begin position="1683"/>
        <end position="1699"/>
    </location>
</feature>
<feature type="compositionally biased region" description="Polar residues" evidence="6">
    <location>
        <begin position="1870"/>
        <end position="1920"/>
    </location>
</feature>
<dbReference type="SMART" id="SM00355">
    <property type="entry name" value="ZnF_C2H2"/>
    <property type="match status" value="5"/>
</dbReference>
<evidence type="ECO:0000256" key="3">
    <source>
        <dbReference type="ARBA" id="ARBA00022840"/>
    </source>
</evidence>
<evidence type="ECO:0000256" key="6">
    <source>
        <dbReference type="SAM" id="MobiDB-lite"/>
    </source>
</evidence>
<feature type="compositionally biased region" description="Acidic residues" evidence="6">
    <location>
        <begin position="338"/>
        <end position="350"/>
    </location>
</feature>
<evidence type="ECO:0000256" key="2">
    <source>
        <dbReference type="ARBA" id="ARBA00022741"/>
    </source>
</evidence>
<keyword evidence="10" id="KW-1185">Reference proteome</keyword>
<dbReference type="OrthoDB" id="2672454at2759"/>
<feature type="compositionally biased region" description="Low complexity" evidence="6">
    <location>
        <begin position="353"/>
        <end position="368"/>
    </location>
</feature>
<dbReference type="GO" id="GO:0016787">
    <property type="term" value="F:hydrolase activity"/>
    <property type="evidence" value="ECO:0007669"/>
    <property type="project" value="UniProtKB-KW"/>
</dbReference>
<evidence type="ECO:0000259" key="8">
    <source>
        <dbReference type="PROSITE" id="PS51194"/>
    </source>
</evidence>
<feature type="compositionally biased region" description="Low complexity" evidence="6">
    <location>
        <begin position="21"/>
        <end position="32"/>
    </location>
</feature>
<dbReference type="PROSITE" id="PS51192">
    <property type="entry name" value="HELICASE_ATP_BIND_1"/>
    <property type="match status" value="1"/>
</dbReference>
<feature type="region of interest" description="Disordered" evidence="6">
    <location>
        <begin position="1804"/>
        <end position="1943"/>
    </location>
</feature>
<feature type="compositionally biased region" description="Polar residues" evidence="6">
    <location>
        <begin position="1804"/>
        <end position="1821"/>
    </location>
</feature>
<feature type="region of interest" description="Disordered" evidence="6">
    <location>
        <begin position="98"/>
        <end position="134"/>
    </location>
</feature>
<dbReference type="InterPro" id="IPR001650">
    <property type="entry name" value="Helicase_C-like"/>
</dbReference>
<feature type="domain" description="Helicase ATP-binding" evidence="7">
    <location>
        <begin position="1299"/>
        <end position="1458"/>
    </location>
</feature>
<dbReference type="GO" id="GO:0005524">
    <property type="term" value="F:ATP binding"/>
    <property type="evidence" value="ECO:0007669"/>
    <property type="project" value="UniProtKB-KW"/>
</dbReference>
<dbReference type="GO" id="GO:0009378">
    <property type="term" value="F:four-way junction helicase activity"/>
    <property type="evidence" value="ECO:0007669"/>
    <property type="project" value="TreeGrafter"/>
</dbReference>
<evidence type="ECO:0000256" key="4">
    <source>
        <dbReference type="ARBA" id="ARBA00034617"/>
    </source>
</evidence>
<feature type="compositionally biased region" description="Low complexity" evidence="6">
    <location>
        <begin position="1922"/>
        <end position="1936"/>
    </location>
</feature>
<evidence type="ECO:0000259" key="7">
    <source>
        <dbReference type="PROSITE" id="PS51192"/>
    </source>
</evidence>
<feature type="region of interest" description="Disordered" evidence="6">
    <location>
        <begin position="1"/>
        <end position="32"/>
    </location>
</feature>
<dbReference type="PANTHER" id="PTHR13710">
    <property type="entry name" value="DNA HELICASE RECQ FAMILY MEMBER"/>
    <property type="match status" value="1"/>
</dbReference>
<dbReference type="InterPro" id="IPR011545">
    <property type="entry name" value="DEAD/DEAH_box_helicase_dom"/>
</dbReference>
<protein>
    <recommendedName>
        <fullName evidence="5">DNA 3'-5' helicase</fullName>
        <ecNumber evidence="5">5.6.2.4</ecNumber>
    </recommendedName>
</protein>
<evidence type="ECO:0000313" key="10">
    <source>
        <dbReference type="Proteomes" id="UP000053477"/>
    </source>
</evidence>
<feature type="domain" description="Helicase C-terminal" evidence="8">
    <location>
        <begin position="1471"/>
        <end position="1638"/>
    </location>
</feature>
<dbReference type="Pfam" id="PF00271">
    <property type="entry name" value="Helicase_C"/>
    <property type="match status" value="1"/>
</dbReference>
<feature type="compositionally biased region" description="Low complexity" evidence="6">
    <location>
        <begin position="1823"/>
        <end position="1860"/>
    </location>
</feature>
<dbReference type="GO" id="GO:0005737">
    <property type="term" value="C:cytoplasm"/>
    <property type="evidence" value="ECO:0007669"/>
    <property type="project" value="TreeGrafter"/>
</dbReference>
<dbReference type="EC" id="5.6.2.4" evidence="5"/>
<reference evidence="9 10" key="1">
    <citation type="submission" date="2015-04" db="EMBL/GenBank/DDBJ databases">
        <title>Complete genome sequence of Schizopora paradoxa KUC8140, a cosmopolitan wood degrader in East Asia.</title>
        <authorList>
            <consortium name="DOE Joint Genome Institute"/>
            <person name="Min B."/>
            <person name="Park H."/>
            <person name="Jang Y."/>
            <person name="Kim J.-J."/>
            <person name="Kim K.H."/>
            <person name="Pangilinan J."/>
            <person name="Lipzen A."/>
            <person name="Riley R."/>
            <person name="Grigoriev I.V."/>
            <person name="Spatafora J.W."/>
            <person name="Choi I.-G."/>
        </authorList>
    </citation>
    <scope>NUCLEOTIDE SEQUENCE [LARGE SCALE GENOMIC DNA]</scope>
    <source>
        <strain evidence="9 10">KUC8140</strain>
    </source>
</reference>
<dbReference type="InterPro" id="IPR014001">
    <property type="entry name" value="Helicase_ATP-bd"/>
</dbReference>
<name>A0A0H2SHD4_9AGAM</name>
<comment type="catalytic activity">
    <reaction evidence="4">
        <text>Couples ATP hydrolysis with the unwinding of duplex DNA by translocating in the 3'-5' direction.</text>
        <dbReference type="EC" id="5.6.2.4"/>
    </reaction>
</comment>
<dbReference type="EMBL" id="KQ085916">
    <property type="protein sequence ID" value="KLO16461.1"/>
    <property type="molecule type" value="Genomic_DNA"/>
</dbReference>
<dbReference type="STRING" id="27342.A0A0H2SHD4"/>
<dbReference type="PROSITE" id="PS51194">
    <property type="entry name" value="HELICASE_CTER"/>
    <property type="match status" value="1"/>
</dbReference>
<dbReference type="Proteomes" id="UP000053477">
    <property type="component" value="Unassembled WGS sequence"/>
</dbReference>
<dbReference type="InterPro" id="IPR013087">
    <property type="entry name" value="Znf_C2H2_type"/>
</dbReference>
<proteinExistence type="inferred from homology"/>
<dbReference type="PANTHER" id="PTHR13710:SF154">
    <property type="entry name" value="RECQ HELICASE, PUTATIVE (AFU_ORTHOLOGUE AFUA_6G14720)-RELATED"/>
    <property type="match status" value="1"/>
</dbReference>
<gene>
    <name evidence="9" type="ORF">SCHPADRAFT_937925</name>
</gene>
<dbReference type="GO" id="GO:0003676">
    <property type="term" value="F:nucleic acid binding"/>
    <property type="evidence" value="ECO:0007669"/>
    <property type="project" value="InterPro"/>
</dbReference>
<organism evidence="9 10">
    <name type="scientific">Schizopora paradoxa</name>
    <dbReference type="NCBI Taxonomy" id="27342"/>
    <lineage>
        <taxon>Eukaryota</taxon>
        <taxon>Fungi</taxon>
        <taxon>Dikarya</taxon>
        <taxon>Basidiomycota</taxon>
        <taxon>Agaricomycotina</taxon>
        <taxon>Agaricomycetes</taxon>
        <taxon>Hymenochaetales</taxon>
        <taxon>Schizoporaceae</taxon>
        <taxon>Schizopora</taxon>
    </lineage>
</organism>
<keyword evidence="9" id="KW-0378">Hydrolase</keyword>
<evidence type="ECO:0000256" key="1">
    <source>
        <dbReference type="ARBA" id="ARBA00005446"/>
    </source>
</evidence>
<dbReference type="GO" id="GO:0005694">
    <property type="term" value="C:chromosome"/>
    <property type="evidence" value="ECO:0007669"/>
    <property type="project" value="TreeGrafter"/>
</dbReference>
<dbReference type="InterPro" id="IPR027417">
    <property type="entry name" value="P-loop_NTPase"/>
</dbReference>
<evidence type="ECO:0000256" key="5">
    <source>
        <dbReference type="ARBA" id="ARBA00034808"/>
    </source>
</evidence>
<dbReference type="GO" id="GO:0043138">
    <property type="term" value="F:3'-5' DNA helicase activity"/>
    <property type="evidence" value="ECO:0007669"/>
    <property type="project" value="UniProtKB-EC"/>
</dbReference>
<dbReference type="PROSITE" id="PS00028">
    <property type="entry name" value="ZINC_FINGER_C2H2_1"/>
    <property type="match status" value="1"/>
</dbReference>
<dbReference type="SMART" id="SM00490">
    <property type="entry name" value="HELICc"/>
    <property type="match status" value="1"/>
</dbReference>
<dbReference type="SUPFAM" id="SSF52540">
    <property type="entry name" value="P-loop containing nucleoside triphosphate hydrolases"/>
    <property type="match status" value="1"/>
</dbReference>